<dbReference type="Gene3D" id="3.40.50.11350">
    <property type="match status" value="1"/>
</dbReference>
<evidence type="ECO:0000313" key="2">
    <source>
        <dbReference type="Proteomes" id="UP000013827"/>
    </source>
</evidence>
<dbReference type="Proteomes" id="UP000013827">
    <property type="component" value="Unassembled WGS sequence"/>
</dbReference>
<protein>
    <recommendedName>
        <fullName evidence="3">GT23 domain-containing protein</fullName>
    </recommendedName>
</protein>
<reference evidence="1" key="2">
    <citation type="submission" date="2024-10" db="UniProtKB">
        <authorList>
            <consortium name="EnsemblProtists"/>
        </authorList>
    </citation>
    <scope>IDENTIFICATION</scope>
</reference>
<dbReference type="GO" id="GO:0006487">
    <property type="term" value="P:protein N-linked glycosylation"/>
    <property type="evidence" value="ECO:0007669"/>
    <property type="project" value="TreeGrafter"/>
</dbReference>
<name>A0A0D3K8U8_EMIH1</name>
<dbReference type="PaxDb" id="2903-EOD32183"/>
<dbReference type="OMA" id="TTCANAS"/>
<sequence length="457" mass="49193">MHTVARRRHRHLHEEPMVPCIFPSSSLNTTLLTHNAVTFLPRPGSSEAPQADDPVASAVAALDASIAAWLRPQQTACKERGFRFVVREGGFGSTLNSLVKELLWALLHGRPPLGEALSERSGSRRAQHRLRLAEPAPLELFRNATTCANASLECFLQPLTNCSAESRTSQRGMAHGGRWLEVVSHEEVLAMAPPGTEPLRADIAAAGRFALVSLLLASLLRPSGSVAARLRAVRSSLGWPEAEPRAARGGRGAPPPLLIGVHLRAGDACDAEALARHNRTCEPLSAFAAAVQAVVSAYGGKRRVRRKWQTLRRRGGGAGVRQIEQLISGGSVDGHEDATSVMVDLLLLASCDVLIGKFSSNIDRLAYSLMAVRRGREHRREQAEGVAAEAEAASQRASPPLCLPPYVSLDHPWCADWGVRLPIRTLSPLPYAAALPTVPTLREEEGSPPRVVGGFEC</sequence>
<accession>A0A0D3K8U8</accession>
<dbReference type="RefSeq" id="XP_005784612.1">
    <property type="nucleotide sequence ID" value="XM_005784555.1"/>
</dbReference>
<dbReference type="GeneID" id="17277455"/>
<reference evidence="2" key="1">
    <citation type="journal article" date="2013" name="Nature">
        <title>Pan genome of the phytoplankton Emiliania underpins its global distribution.</title>
        <authorList>
            <person name="Read B.A."/>
            <person name="Kegel J."/>
            <person name="Klute M.J."/>
            <person name="Kuo A."/>
            <person name="Lefebvre S.C."/>
            <person name="Maumus F."/>
            <person name="Mayer C."/>
            <person name="Miller J."/>
            <person name="Monier A."/>
            <person name="Salamov A."/>
            <person name="Young J."/>
            <person name="Aguilar M."/>
            <person name="Claverie J.M."/>
            <person name="Frickenhaus S."/>
            <person name="Gonzalez K."/>
            <person name="Herman E.K."/>
            <person name="Lin Y.C."/>
            <person name="Napier J."/>
            <person name="Ogata H."/>
            <person name="Sarno A.F."/>
            <person name="Shmutz J."/>
            <person name="Schroeder D."/>
            <person name="de Vargas C."/>
            <person name="Verret F."/>
            <person name="von Dassow P."/>
            <person name="Valentin K."/>
            <person name="Van de Peer Y."/>
            <person name="Wheeler G."/>
            <person name="Dacks J.B."/>
            <person name="Delwiche C.F."/>
            <person name="Dyhrman S.T."/>
            <person name="Glockner G."/>
            <person name="John U."/>
            <person name="Richards T."/>
            <person name="Worden A.Z."/>
            <person name="Zhang X."/>
            <person name="Grigoriev I.V."/>
            <person name="Allen A.E."/>
            <person name="Bidle K."/>
            <person name="Borodovsky M."/>
            <person name="Bowler C."/>
            <person name="Brownlee C."/>
            <person name="Cock J.M."/>
            <person name="Elias M."/>
            <person name="Gladyshev V.N."/>
            <person name="Groth M."/>
            <person name="Guda C."/>
            <person name="Hadaegh A."/>
            <person name="Iglesias-Rodriguez M.D."/>
            <person name="Jenkins J."/>
            <person name="Jones B.M."/>
            <person name="Lawson T."/>
            <person name="Leese F."/>
            <person name="Lindquist E."/>
            <person name="Lobanov A."/>
            <person name="Lomsadze A."/>
            <person name="Malik S.B."/>
            <person name="Marsh M.E."/>
            <person name="Mackinder L."/>
            <person name="Mock T."/>
            <person name="Mueller-Roeber B."/>
            <person name="Pagarete A."/>
            <person name="Parker M."/>
            <person name="Probert I."/>
            <person name="Quesneville H."/>
            <person name="Raines C."/>
            <person name="Rensing S.A."/>
            <person name="Riano-Pachon D.M."/>
            <person name="Richier S."/>
            <person name="Rokitta S."/>
            <person name="Shiraiwa Y."/>
            <person name="Soanes D.M."/>
            <person name="van der Giezen M."/>
            <person name="Wahlund T.M."/>
            <person name="Williams B."/>
            <person name="Wilson W."/>
            <person name="Wolfe G."/>
            <person name="Wurch L.L."/>
        </authorList>
    </citation>
    <scope>NUCLEOTIDE SEQUENCE</scope>
</reference>
<dbReference type="PANTHER" id="PTHR13132:SF29">
    <property type="entry name" value="ALPHA-(1,6)-FUCOSYLTRANSFERASE"/>
    <property type="match status" value="1"/>
</dbReference>
<evidence type="ECO:0000313" key="1">
    <source>
        <dbReference type="EnsemblProtists" id="EOD32183"/>
    </source>
</evidence>
<dbReference type="PANTHER" id="PTHR13132">
    <property type="entry name" value="ALPHA- 1,6 -FUCOSYLTRANSFERASE"/>
    <property type="match status" value="1"/>
</dbReference>
<keyword evidence="2" id="KW-1185">Reference proteome</keyword>
<proteinExistence type="predicted"/>
<dbReference type="AlphaFoldDB" id="A0A0D3K8U8"/>
<organism evidence="1 2">
    <name type="scientific">Emiliania huxleyi (strain CCMP1516)</name>
    <dbReference type="NCBI Taxonomy" id="280463"/>
    <lineage>
        <taxon>Eukaryota</taxon>
        <taxon>Haptista</taxon>
        <taxon>Haptophyta</taxon>
        <taxon>Prymnesiophyceae</taxon>
        <taxon>Isochrysidales</taxon>
        <taxon>Noelaerhabdaceae</taxon>
        <taxon>Emiliania</taxon>
    </lineage>
</organism>
<dbReference type="KEGG" id="ehx:EMIHUDRAFT_202809"/>
<dbReference type="GO" id="GO:0046921">
    <property type="term" value="F:alpha-(1-&gt;6)-fucosyltransferase activity"/>
    <property type="evidence" value="ECO:0007669"/>
    <property type="project" value="TreeGrafter"/>
</dbReference>
<dbReference type="HOGENOM" id="CLU_599129_0_0_1"/>
<dbReference type="EnsemblProtists" id="EOD32183">
    <property type="protein sequence ID" value="EOD32183"/>
    <property type="gene ID" value="EMIHUDRAFT_202809"/>
</dbReference>
<evidence type="ECO:0008006" key="3">
    <source>
        <dbReference type="Google" id="ProtNLM"/>
    </source>
</evidence>